<dbReference type="AlphaFoldDB" id="A0A850RJ45"/>
<gene>
    <name evidence="2" type="ORF">HW932_17850</name>
</gene>
<proteinExistence type="predicted"/>
<feature type="domain" description="Glycine zipper" evidence="1">
    <location>
        <begin position="38"/>
        <end position="79"/>
    </location>
</feature>
<name>A0A850RJ45_9GAMM</name>
<dbReference type="Pfam" id="PF13488">
    <property type="entry name" value="Gly-zipper_Omp"/>
    <property type="match status" value="1"/>
</dbReference>
<reference evidence="2 3" key="1">
    <citation type="submission" date="2020-06" db="EMBL/GenBank/DDBJ databases">
        <title>Whole-genome sequence of Allochromatium humboldtianum DSM 21881, type strain.</title>
        <authorList>
            <person name="Kyndt J.A."/>
            <person name="Meyer T.E."/>
        </authorList>
    </citation>
    <scope>NUCLEOTIDE SEQUENCE [LARGE SCALE GENOMIC DNA]</scope>
    <source>
        <strain evidence="2 3">DSM 21881</strain>
    </source>
</reference>
<evidence type="ECO:0000313" key="3">
    <source>
        <dbReference type="Proteomes" id="UP000592294"/>
    </source>
</evidence>
<evidence type="ECO:0000313" key="2">
    <source>
        <dbReference type="EMBL" id="NVZ11122.1"/>
    </source>
</evidence>
<dbReference type="PROSITE" id="PS51257">
    <property type="entry name" value="PROKAR_LIPOPROTEIN"/>
    <property type="match status" value="1"/>
</dbReference>
<dbReference type="Proteomes" id="UP000592294">
    <property type="component" value="Unassembled WGS sequence"/>
</dbReference>
<evidence type="ECO:0000259" key="1">
    <source>
        <dbReference type="Pfam" id="PF13488"/>
    </source>
</evidence>
<organism evidence="2 3">
    <name type="scientific">Allochromatium humboldtianum</name>
    <dbReference type="NCBI Taxonomy" id="504901"/>
    <lineage>
        <taxon>Bacteria</taxon>
        <taxon>Pseudomonadati</taxon>
        <taxon>Pseudomonadota</taxon>
        <taxon>Gammaproteobacteria</taxon>
        <taxon>Chromatiales</taxon>
        <taxon>Chromatiaceae</taxon>
        <taxon>Allochromatium</taxon>
    </lineage>
</organism>
<dbReference type="InterPro" id="IPR039567">
    <property type="entry name" value="Gly-zipper"/>
</dbReference>
<dbReference type="EMBL" id="JABZEO010000016">
    <property type="protein sequence ID" value="NVZ11122.1"/>
    <property type="molecule type" value="Genomic_DNA"/>
</dbReference>
<accession>A0A850RJ45</accession>
<sequence length="219" mass="23829">MSKSTPRSNPTLPLLLASGLVTGCANIQDDQQRTQAEGAAAGAVIGALIGYAIDKEQGAAIGAVIGGGAGFVVGNEIAKRKKAYANTEDFLNAQIARVAEFNRTTLAYNNKLRREIASLDRESKRLQAQYKSGAIKKQTLVSKRNALNEKIAGSKKLEQTLVQEQKVQSQILAEERKTRPANDPYIRKLEREVKTLQGNIDTLRSNNTQLAQIDPRLSV</sequence>
<protein>
    <submittedName>
        <fullName evidence="2">Glycine zipper 2TM domain-containing protein</fullName>
    </submittedName>
</protein>
<dbReference type="RefSeq" id="WP_176977844.1">
    <property type="nucleotide sequence ID" value="NZ_JABZEO010000016.1"/>
</dbReference>
<comment type="caution">
    <text evidence="2">The sequence shown here is derived from an EMBL/GenBank/DDBJ whole genome shotgun (WGS) entry which is preliminary data.</text>
</comment>
<keyword evidence="3" id="KW-1185">Reference proteome</keyword>